<dbReference type="Proteomes" id="UP000325577">
    <property type="component" value="Linkage Group LG2"/>
</dbReference>
<keyword evidence="8" id="KW-1185">Reference proteome</keyword>
<dbReference type="PANTHER" id="PTHR12565:SF458">
    <property type="entry name" value="TRANSCRIPTION FACTOR BHLH49"/>
    <property type="match status" value="1"/>
</dbReference>
<dbReference type="InterPro" id="IPR036638">
    <property type="entry name" value="HLH_DNA-bd_sf"/>
</dbReference>
<keyword evidence="3" id="KW-0804">Transcription</keyword>
<evidence type="ECO:0000256" key="2">
    <source>
        <dbReference type="ARBA" id="ARBA00023015"/>
    </source>
</evidence>
<comment type="subcellular location">
    <subcellularLocation>
        <location evidence="1">Nucleus</location>
    </subcellularLocation>
</comment>
<dbReference type="InterPro" id="IPR027417">
    <property type="entry name" value="P-loop_NTPase"/>
</dbReference>
<keyword evidence="4" id="KW-0539">Nucleus</keyword>
<dbReference type="Gene3D" id="3.40.50.300">
    <property type="entry name" value="P-loop containing nucleotide triphosphate hydrolases"/>
    <property type="match status" value="1"/>
</dbReference>
<dbReference type="SMART" id="SM00353">
    <property type="entry name" value="HLH"/>
    <property type="match status" value="1"/>
</dbReference>
<dbReference type="SUPFAM" id="SSF47459">
    <property type="entry name" value="HLH, helix-loop-helix DNA-binding domain"/>
    <property type="match status" value="1"/>
</dbReference>
<sequence length="312" mass="35991">MLESLDMRRDVQEIFKMTPHDKQVMMFSATLSKEIRPGCKKFMQDLGRFQLFIKKWTLLAEKIKEAGGTSQLVQHQSDHSPNLPHFLTRSFSEINSSFTLHNWHQFANSSQASDYPLEGSGNKKELTSQSAAYNCANLQNEFQISNEGTMEPSPKGKKRRRVSENHSEFAGLKNMNTAQENDECTGEQNDEKQKPEQKPVANVLEGNEVKLTNSHSLAERVRRERISERMKFLQELVPGCSKITGKAVMLDEIINYVLSLQWQVKFLSMKLSHVYPEMNVDIERMLSRNVSYNVVIYKFQIKSTQLNFRSVF</sequence>
<feature type="region of interest" description="Disordered" evidence="5">
    <location>
        <begin position="143"/>
        <end position="201"/>
    </location>
</feature>
<dbReference type="Gene3D" id="4.10.280.10">
    <property type="entry name" value="Helix-loop-helix DNA-binding domain"/>
    <property type="match status" value="1"/>
</dbReference>
<gene>
    <name evidence="7" type="ORF">F0562_006243</name>
</gene>
<evidence type="ECO:0000256" key="1">
    <source>
        <dbReference type="ARBA" id="ARBA00004123"/>
    </source>
</evidence>
<dbReference type="PANTHER" id="PTHR12565">
    <property type="entry name" value="STEROL REGULATORY ELEMENT-BINDING PROTEIN"/>
    <property type="match status" value="1"/>
</dbReference>
<dbReference type="PROSITE" id="PS50888">
    <property type="entry name" value="BHLH"/>
    <property type="match status" value="1"/>
</dbReference>
<evidence type="ECO:0000313" key="8">
    <source>
        <dbReference type="Proteomes" id="UP000325577"/>
    </source>
</evidence>
<evidence type="ECO:0000259" key="6">
    <source>
        <dbReference type="PROSITE" id="PS50888"/>
    </source>
</evidence>
<dbReference type="GO" id="GO:0003700">
    <property type="term" value="F:DNA-binding transcription factor activity"/>
    <property type="evidence" value="ECO:0007669"/>
    <property type="project" value="TreeGrafter"/>
</dbReference>
<keyword evidence="2" id="KW-0805">Transcription regulation</keyword>
<dbReference type="AlphaFoldDB" id="A0A5J5AMK2"/>
<evidence type="ECO:0000313" key="7">
    <source>
        <dbReference type="EMBL" id="KAA8531534.1"/>
    </source>
</evidence>
<dbReference type="GO" id="GO:0005634">
    <property type="term" value="C:nucleus"/>
    <property type="evidence" value="ECO:0007669"/>
    <property type="project" value="UniProtKB-SubCell"/>
</dbReference>
<feature type="domain" description="BHLH" evidence="6">
    <location>
        <begin position="210"/>
        <end position="260"/>
    </location>
</feature>
<evidence type="ECO:0000256" key="3">
    <source>
        <dbReference type="ARBA" id="ARBA00023163"/>
    </source>
</evidence>
<dbReference type="Pfam" id="PF00010">
    <property type="entry name" value="HLH"/>
    <property type="match status" value="1"/>
</dbReference>
<reference evidence="7 8" key="1">
    <citation type="submission" date="2019-09" db="EMBL/GenBank/DDBJ databases">
        <title>A chromosome-level genome assembly of the Chinese tupelo Nyssa sinensis.</title>
        <authorList>
            <person name="Yang X."/>
            <person name="Kang M."/>
            <person name="Yang Y."/>
            <person name="Xiong H."/>
            <person name="Wang M."/>
            <person name="Zhang Z."/>
            <person name="Wang Z."/>
            <person name="Wu H."/>
            <person name="Ma T."/>
            <person name="Liu J."/>
            <person name="Xi Z."/>
        </authorList>
    </citation>
    <scope>NUCLEOTIDE SEQUENCE [LARGE SCALE GENOMIC DNA]</scope>
    <source>
        <strain evidence="7">J267</strain>
        <tissue evidence="7">Leaf</tissue>
    </source>
</reference>
<protein>
    <recommendedName>
        <fullName evidence="6">BHLH domain-containing protein</fullName>
    </recommendedName>
</protein>
<dbReference type="EMBL" id="CM018043">
    <property type="protein sequence ID" value="KAA8531534.1"/>
    <property type="molecule type" value="Genomic_DNA"/>
</dbReference>
<name>A0A5J5AMK2_9ASTE</name>
<dbReference type="InterPro" id="IPR011598">
    <property type="entry name" value="bHLH_dom"/>
</dbReference>
<organism evidence="7 8">
    <name type="scientific">Nyssa sinensis</name>
    <dbReference type="NCBI Taxonomy" id="561372"/>
    <lineage>
        <taxon>Eukaryota</taxon>
        <taxon>Viridiplantae</taxon>
        <taxon>Streptophyta</taxon>
        <taxon>Embryophyta</taxon>
        <taxon>Tracheophyta</taxon>
        <taxon>Spermatophyta</taxon>
        <taxon>Magnoliopsida</taxon>
        <taxon>eudicotyledons</taxon>
        <taxon>Gunneridae</taxon>
        <taxon>Pentapetalae</taxon>
        <taxon>asterids</taxon>
        <taxon>Cornales</taxon>
        <taxon>Nyssaceae</taxon>
        <taxon>Nyssa</taxon>
    </lineage>
</organism>
<proteinExistence type="predicted"/>
<dbReference type="OrthoDB" id="1609391at2759"/>
<dbReference type="InterPro" id="IPR024097">
    <property type="entry name" value="bHLH_ZIP_TF"/>
</dbReference>
<evidence type="ECO:0000256" key="5">
    <source>
        <dbReference type="SAM" id="MobiDB-lite"/>
    </source>
</evidence>
<evidence type="ECO:0000256" key="4">
    <source>
        <dbReference type="ARBA" id="ARBA00023242"/>
    </source>
</evidence>
<dbReference type="GO" id="GO:0046983">
    <property type="term" value="F:protein dimerization activity"/>
    <property type="evidence" value="ECO:0007669"/>
    <property type="project" value="InterPro"/>
</dbReference>
<accession>A0A5J5AMK2</accession>